<keyword evidence="2" id="KW-0472">Membrane</keyword>
<proteinExistence type="predicted"/>
<reference evidence="3 4" key="1">
    <citation type="journal article" date="2014" name="ISME J.">
        <title>Candidatus Competibacter-lineage genomes retrieved from metagenomes reveal functional metabolic diversity.</title>
        <authorList>
            <person name="McIlroy S.J."/>
            <person name="Albertsen M."/>
            <person name="Andresen E.K."/>
            <person name="Saunders A.M."/>
            <person name="Kristiansen R."/>
            <person name="Stokholm-Bjerregaard M."/>
            <person name="Nielsen K.L."/>
            <person name="Nielsen P.H."/>
        </authorList>
    </citation>
    <scope>NUCLEOTIDE SEQUENCE [LARGE SCALE GENOMIC DNA]</scope>
    <source>
        <strain evidence="3 4">Run_B_J11</strain>
    </source>
</reference>
<evidence type="ECO:0000313" key="4">
    <source>
        <dbReference type="Proteomes" id="UP000019184"/>
    </source>
</evidence>
<name>A0A7U7GF16_9GAMM</name>
<dbReference type="RefSeq" id="WP_034435938.1">
    <property type="nucleotide sequence ID" value="NZ_CBTK010000295.1"/>
</dbReference>
<gene>
    <name evidence="3" type="ORF">BN874_770043</name>
</gene>
<evidence type="ECO:0000256" key="2">
    <source>
        <dbReference type="SAM" id="Phobius"/>
    </source>
</evidence>
<dbReference type="AlphaFoldDB" id="A0A7U7GF16"/>
<keyword evidence="4" id="KW-1185">Reference proteome</keyword>
<comment type="caution">
    <text evidence="3">The sequence shown here is derived from an EMBL/GenBank/DDBJ whole genome shotgun (WGS) entry which is preliminary data.</text>
</comment>
<sequence length="125" mass="13628">MRNTLRNLRNFIPYLLTASLFTIAGVLLVGLLYYPLPSASTTHATESVATTDQAYWRSHAENMLAAMLADAVRQLQAERQTQTHNPRSPHGNSAPSGELPAGLRVAPLIIIENGGDPSRPVLIRL</sequence>
<dbReference type="EMBL" id="CBTK010000295">
    <property type="protein sequence ID" value="CDH47193.1"/>
    <property type="molecule type" value="Genomic_DNA"/>
</dbReference>
<protein>
    <submittedName>
        <fullName evidence="3">Uncharacterized protein</fullName>
    </submittedName>
</protein>
<evidence type="ECO:0000313" key="3">
    <source>
        <dbReference type="EMBL" id="CDH47193.1"/>
    </source>
</evidence>
<dbReference type="Proteomes" id="UP000019184">
    <property type="component" value="Unassembled WGS sequence"/>
</dbReference>
<organism evidence="3 4">
    <name type="scientific">Candidatus Contendobacter odensis Run_B_J11</name>
    <dbReference type="NCBI Taxonomy" id="1400861"/>
    <lineage>
        <taxon>Bacteria</taxon>
        <taxon>Pseudomonadati</taxon>
        <taxon>Pseudomonadota</taxon>
        <taxon>Gammaproteobacteria</taxon>
        <taxon>Candidatus Competibacteraceae</taxon>
        <taxon>Candidatus Contendibacter</taxon>
    </lineage>
</organism>
<feature type="transmembrane region" description="Helical" evidence="2">
    <location>
        <begin position="12"/>
        <end position="34"/>
    </location>
</feature>
<feature type="region of interest" description="Disordered" evidence="1">
    <location>
        <begin position="75"/>
        <end position="99"/>
    </location>
</feature>
<keyword evidence="2" id="KW-0812">Transmembrane</keyword>
<accession>A0A7U7GF16</accession>
<feature type="compositionally biased region" description="Polar residues" evidence="1">
    <location>
        <begin position="77"/>
        <end position="95"/>
    </location>
</feature>
<keyword evidence="2" id="KW-1133">Transmembrane helix</keyword>
<evidence type="ECO:0000256" key="1">
    <source>
        <dbReference type="SAM" id="MobiDB-lite"/>
    </source>
</evidence>